<dbReference type="InterPro" id="IPR039780">
    <property type="entry name" value="Mot2"/>
</dbReference>
<gene>
    <name evidence="4" type="ORF">B296_00003190</name>
</gene>
<evidence type="ECO:0000256" key="2">
    <source>
        <dbReference type="SAM" id="MobiDB-lite"/>
    </source>
</evidence>
<feature type="compositionally biased region" description="Basic and acidic residues" evidence="2">
    <location>
        <begin position="242"/>
        <end position="252"/>
    </location>
</feature>
<dbReference type="GO" id="GO:0008270">
    <property type="term" value="F:zinc ion binding"/>
    <property type="evidence" value="ECO:0007669"/>
    <property type="project" value="UniProtKB-KW"/>
</dbReference>
<evidence type="ECO:0000313" key="5">
    <source>
        <dbReference type="Proteomes" id="UP000287651"/>
    </source>
</evidence>
<dbReference type="EMBL" id="AMZH03000055">
    <property type="protein sequence ID" value="RRT85821.1"/>
    <property type="molecule type" value="Genomic_DNA"/>
</dbReference>
<keyword evidence="1" id="KW-0479">Metal-binding</keyword>
<dbReference type="SUPFAM" id="SSF57850">
    <property type="entry name" value="RING/U-box"/>
    <property type="match status" value="1"/>
</dbReference>
<proteinExistence type="predicted"/>
<name>A0A427BBE2_ENSVE</name>
<dbReference type="GO" id="GO:0004842">
    <property type="term" value="F:ubiquitin-protein transferase activity"/>
    <property type="evidence" value="ECO:0007669"/>
    <property type="project" value="InterPro"/>
</dbReference>
<comment type="caution">
    <text evidence="4">The sequence shown here is derived from an EMBL/GenBank/DDBJ whole genome shotgun (WGS) entry which is preliminary data.</text>
</comment>
<evidence type="ECO:0000256" key="1">
    <source>
        <dbReference type="PROSITE-ProRule" id="PRU00175"/>
    </source>
</evidence>
<accession>A0A427BBE2</accession>
<dbReference type="CDD" id="cd16618">
    <property type="entry name" value="mRING-HC-C4C4_CNOT4"/>
    <property type="match status" value="1"/>
</dbReference>
<evidence type="ECO:0000259" key="3">
    <source>
        <dbReference type="PROSITE" id="PS50089"/>
    </source>
</evidence>
<feature type="compositionally biased region" description="Basic and acidic residues" evidence="2">
    <location>
        <begin position="181"/>
        <end position="197"/>
    </location>
</feature>
<reference evidence="4 5" key="1">
    <citation type="journal article" date="2014" name="Agronomy (Basel)">
        <title>A Draft Genome Sequence for Ensete ventricosum, the Drought-Tolerant Tree Against Hunger.</title>
        <authorList>
            <person name="Harrison J."/>
            <person name="Moore K.A."/>
            <person name="Paszkiewicz K."/>
            <person name="Jones T."/>
            <person name="Grant M."/>
            <person name="Ambacheew D."/>
            <person name="Muzemil S."/>
            <person name="Studholme D.J."/>
        </authorList>
    </citation>
    <scope>NUCLEOTIDE SEQUENCE [LARGE SCALE GENOMIC DNA]</scope>
</reference>
<keyword evidence="1" id="KW-0862">Zinc</keyword>
<dbReference type="Gene3D" id="3.30.40.10">
    <property type="entry name" value="Zinc/RING finger domain, C3HC4 (zinc finger)"/>
    <property type="match status" value="1"/>
</dbReference>
<sequence length="432" mass="47902">MRVRTSQAHAFLMCLSTKRKDPAALYVTKQHTVSSACERHNPRSNRSWAPRGAVPCRCRFDQQEMDGLDRVDHFAFTALFNGLITTLPRLAGASRHPRPRIIRIINFDSEIIISSNVAFCLYNEKTGDGPLSPCRLQEREGRNDTFLDHPILNGRKDDCKVTRLATSLHLLHPLRAPTGKIDSKTRVGEDERDDNMPLHECNGLEFPTHNPVMGNHHKRNNSPSDSVSSRSSSVNSTSRSFTDGEREEHPEAGGEGNGVLDDWEAVADALSGDVGRDDRHHPDPVVTYIVPAASSSILGEAPLGGSTMKLKPVRSTQRAWRPDDTSRPQSLPSISKKCIFPWKAGRDHLVSRQSSILSLPSCCPICYEDLDLTDSSFLPCSCGFRLCLFCHKRILEADGRCPGCRKQYDSMSSGGVEYGRNTTSIIPVVPFV</sequence>
<dbReference type="AlphaFoldDB" id="A0A427BBE2"/>
<dbReference type="InterPro" id="IPR001841">
    <property type="entry name" value="Znf_RING"/>
</dbReference>
<dbReference type="GO" id="GO:0030014">
    <property type="term" value="C:CCR4-NOT complex"/>
    <property type="evidence" value="ECO:0007669"/>
    <property type="project" value="InterPro"/>
</dbReference>
<feature type="compositionally biased region" description="Low complexity" evidence="2">
    <location>
        <begin position="221"/>
        <end position="240"/>
    </location>
</feature>
<dbReference type="InterPro" id="IPR039515">
    <property type="entry name" value="NOT4_mRING-HC-C4C4"/>
</dbReference>
<organism evidence="4 5">
    <name type="scientific">Ensete ventricosum</name>
    <name type="common">Abyssinian banana</name>
    <name type="synonym">Musa ensete</name>
    <dbReference type="NCBI Taxonomy" id="4639"/>
    <lineage>
        <taxon>Eukaryota</taxon>
        <taxon>Viridiplantae</taxon>
        <taxon>Streptophyta</taxon>
        <taxon>Embryophyta</taxon>
        <taxon>Tracheophyta</taxon>
        <taxon>Spermatophyta</taxon>
        <taxon>Magnoliopsida</taxon>
        <taxon>Liliopsida</taxon>
        <taxon>Zingiberales</taxon>
        <taxon>Musaceae</taxon>
        <taxon>Ensete</taxon>
    </lineage>
</organism>
<dbReference type="InterPro" id="IPR013083">
    <property type="entry name" value="Znf_RING/FYVE/PHD"/>
</dbReference>
<dbReference type="PANTHER" id="PTHR12603:SF0">
    <property type="entry name" value="CCR4-NOT TRANSCRIPTION COMPLEX SUBUNIT 4"/>
    <property type="match status" value="1"/>
</dbReference>
<dbReference type="Pfam" id="PF14570">
    <property type="entry name" value="zf-RING_4"/>
    <property type="match status" value="1"/>
</dbReference>
<evidence type="ECO:0000313" key="4">
    <source>
        <dbReference type="EMBL" id="RRT85821.1"/>
    </source>
</evidence>
<feature type="region of interest" description="Disordered" evidence="2">
    <location>
        <begin position="178"/>
        <end position="260"/>
    </location>
</feature>
<dbReference type="PANTHER" id="PTHR12603">
    <property type="entry name" value="CCR4-NOT TRANSCRIPTION COMPLEX RELATED"/>
    <property type="match status" value="1"/>
</dbReference>
<feature type="domain" description="RING-type" evidence="3">
    <location>
        <begin position="363"/>
        <end position="405"/>
    </location>
</feature>
<protein>
    <recommendedName>
        <fullName evidence="3">RING-type domain-containing protein</fullName>
    </recommendedName>
</protein>
<keyword evidence="1" id="KW-0863">Zinc-finger</keyword>
<feature type="region of interest" description="Disordered" evidence="2">
    <location>
        <begin position="308"/>
        <end position="331"/>
    </location>
</feature>
<dbReference type="PROSITE" id="PS50089">
    <property type="entry name" value="ZF_RING_2"/>
    <property type="match status" value="1"/>
</dbReference>
<dbReference type="Proteomes" id="UP000287651">
    <property type="component" value="Unassembled WGS sequence"/>
</dbReference>
<dbReference type="GO" id="GO:0016567">
    <property type="term" value="P:protein ubiquitination"/>
    <property type="evidence" value="ECO:0007669"/>
    <property type="project" value="TreeGrafter"/>
</dbReference>
<dbReference type="FunFam" id="3.30.40.10:FF:000383">
    <property type="entry name" value="RING/U-box superfamily protein"/>
    <property type="match status" value="1"/>
</dbReference>